<sequence>MAAAAEGEEDPRWRRCNTDCVYFLASPFTCTKGSKCEYRHADGARFNRRNCWYWFKGNCVNPSCTFRHPPLENLNKTKSLVDPLSLCCSTSVKAANPCYFYYNSHCSKGDNCPYLHEPLTSNEAVGLSCKATTSNPAVSKSYVGDEMVEESKEAITNPCQDTSCHIKEVPLSINPEFGEAEAVSGALETSTDIDEYMKCSAVSDLNSGDSTMDHTEQDERDSSPGFDVLVDDCLSNKSDLEHQLTTESGNKVLHAEYDIRDPVLYEMYYHDPEYYNYEPEFCGLDDRRGYLYIGHPNGAQEHESAITLGHILPKNTEVNSDEYGRRFFNPRNFTSSVADTDFVHQHTQIQHISKRRPENRNGAKGKKDRIKRSRCLEPKNSTQQIESMSSRQRKDYLMGECPQPANHATIRGRRKKNRGKQRHVLSAKSSEHPTADFTGPKSLAQIKEEKCKSNSSFSHSTARTPKVRSFSDDFEGPKSLTELLMTKSRSSVGKSPYPSKCLCKSAAQ</sequence>
<organism evidence="9">
    <name type="scientific">Oryza punctata</name>
    <name type="common">Red rice</name>
    <dbReference type="NCBI Taxonomy" id="4537"/>
    <lineage>
        <taxon>Eukaryota</taxon>
        <taxon>Viridiplantae</taxon>
        <taxon>Streptophyta</taxon>
        <taxon>Embryophyta</taxon>
        <taxon>Tracheophyta</taxon>
        <taxon>Spermatophyta</taxon>
        <taxon>Magnoliopsida</taxon>
        <taxon>Liliopsida</taxon>
        <taxon>Poales</taxon>
        <taxon>Poaceae</taxon>
        <taxon>BOP clade</taxon>
        <taxon>Oryzoideae</taxon>
        <taxon>Oryzeae</taxon>
        <taxon>Oryzinae</taxon>
        <taxon>Oryza</taxon>
    </lineage>
</organism>
<dbReference type="eggNOG" id="KOG4791">
    <property type="taxonomic scope" value="Eukaryota"/>
</dbReference>
<dbReference type="FunFam" id="4.10.1000.10:FF:000021">
    <property type="entry name" value="Zinc finger CCCH domain-containing protein 17"/>
    <property type="match status" value="1"/>
</dbReference>
<dbReference type="InterPro" id="IPR036855">
    <property type="entry name" value="Znf_CCCH_sf"/>
</dbReference>
<evidence type="ECO:0000256" key="1">
    <source>
        <dbReference type="ARBA" id="ARBA00022723"/>
    </source>
</evidence>
<dbReference type="Gramene" id="OPUNC05G04690.1">
    <property type="protein sequence ID" value="OPUNC05G04690.1"/>
    <property type="gene ID" value="OPUNC05G04690"/>
</dbReference>
<evidence type="ECO:0000256" key="6">
    <source>
        <dbReference type="PROSITE-ProRule" id="PRU00723"/>
    </source>
</evidence>
<evidence type="ECO:0000259" key="8">
    <source>
        <dbReference type="PROSITE" id="PS50103"/>
    </source>
</evidence>
<accession>A0A0E0KZ43</accession>
<feature type="compositionally biased region" description="Polar residues" evidence="7">
    <location>
        <begin position="453"/>
        <end position="463"/>
    </location>
</feature>
<dbReference type="EnsemblPlants" id="OPUNC05G04690.1">
    <property type="protein sequence ID" value="OPUNC05G04690.1"/>
    <property type="gene ID" value="OPUNC05G04690"/>
</dbReference>
<dbReference type="Gene3D" id="4.10.1000.10">
    <property type="entry name" value="Zinc finger, CCCH-type"/>
    <property type="match status" value="1"/>
</dbReference>
<feature type="compositionally biased region" description="Polar residues" evidence="7">
    <location>
        <begin position="379"/>
        <end position="390"/>
    </location>
</feature>
<feature type="zinc finger region" description="C3H1-type" evidence="6">
    <location>
        <begin position="93"/>
        <end position="119"/>
    </location>
</feature>
<keyword evidence="5" id="KW-0238">DNA-binding</keyword>
<feature type="zinc finger region" description="C3H1-type" evidence="6">
    <location>
        <begin position="14"/>
        <end position="43"/>
    </location>
</feature>
<dbReference type="PROSITE" id="PS50103">
    <property type="entry name" value="ZF_C3H1"/>
    <property type="match status" value="3"/>
</dbReference>
<keyword evidence="2" id="KW-0677">Repeat</keyword>
<dbReference type="Pfam" id="PF15663">
    <property type="entry name" value="zf-CCCH_3"/>
    <property type="match status" value="1"/>
</dbReference>
<evidence type="ECO:0000256" key="2">
    <source>
        <dbReference type="ARBA" id="ARBA00022737"/>
    </source>
</evidence>
<evidence type="ECO:0000256" key="7">
    <source>
        <dbReference type="SAM" id="MobiDB-lite"/>
    </source>
</evidence>
<feature type="compositionally biased region" description="Basic residues" evidence="7">
    <location>
        <begin position="363"/>
        <end position="373"/>
    </location>
</feature>
<evidence type="ECO:0000313" key="9">
    <source>
        <dbReference type="EnsemblPlants" id="OPUNC05G04690.1"/>
    </source>
</evidence>
<dbReference type="Proteomes" id="UP000026962">
    <property type="component" value="Chromosome 5"/>
</dbReference>
<dbReference type="OMA" id="CRIHEAR"/>
<keyword evidence="3 6" id="KW-0863">Zinc-finger</keyword>
<dbReference type="GO" id="GO:0003677">
    <property type="term" value="F:DNA binding"/>
    <property type="evidence" value="ECO:0007669"/>
    <property type="project" value="UniProtKB-KW"/>
</dbReference>
<feature type="compositionally biased region" description="Basic and acidic residues" evidence="7">
    <location>
        <begin position="211"/>
        <end position="222"/>
    </location>
</feature>
<feature type="domain" description="C3H1-type" evidence="8">
    <location>
        <begin position="45"/>
        <end position="71"/>
    </location>
</feature>
<keyword evidence="1 6" id="KW-0479">Metal-binding</keyword>
<dbReference type="GO" id="GO:0003729">
    <property type="term" value="F:mRNA binding"/>
    <property type="evidence" value="ECO:0007669"/>
    <property type="project" value="TreeGrafter"/>
</dbReference>
<feature type="zinc finger region" description="C3H1-type" evidence="6">
    <location>
        <begin position="45"/>
        <end position="71"/>
    </location>
</feature>
<dbReference type="GO" id="GO:0008270">
    <property type="term" value="F:zinc ion binding"/>
    <property type="evidence" value="ECO:0007669"/>
    <property type="project" value="UniProtKB-KW"/>
</dbReference>
<reference evidence="9" key="2">
    <citation type="submission" date="2018-05" db="EMBL/GenBank/DDBJ databases">
        <title>OpunRS2 (Oryza punctata Reference Sequence Version 2).</title>
        <authorList>
            <person name="Zhang J."/>
            <person name="Kudrna D."/>
            <person name="Lee S."/>
            <person name="Talag J."/>
            <person name="Welchert J."/>
            <person name="Wing R.A."/>
        </authorList>
    </citation>
    <scope>NUCLEOTIDE SEQUENCE [LARGE SCALE GENOMIC DNA]</scope>
</reference>
<evidence type="ECO:0000256" key="4">
    <source>
        <dbReference type="ARBA" id="ARBA00022833"/>
    </source>
</evidence>
<feature type="compositionally biased region" description="Basic residues" evidence="7">
    <location>
        <begin position="410"/>
        <end position="425"/>
    </location>
</feature>
<dbReference type="HOGENOM" id="CLU_518195_0_0_1"/>
<keyword evidence="4 6" id="KW-0862">Zinc</keyword>
<feature type="domain" description="C3H1-type" evidence="8">
    <location>
        <begin position="14"/>
        <end position="43"/>
    </location>
</feature>
<dbReference type="PANTHER" id="PTHR15725">
    <property type="entry name" value="ZN-FINGER, C-X8-C-X5-C-X3-H TYPE-CONTAINING"/>
    <property type="match status" value="1"/>
</dbReference>
<evidence type="ECO:0000256" key="3">
    <source>
        <dbReference type="ARBA" id="ARBA00022771"/>
    </source>
</evidence>
<reference evidence="9" key="1">
    <citation type="submission" date="2015-04" db="UniProtKB">
        <authorList>
            <consortium name="EnsemblPlants"/>
        </authorList>
    </citation>
    <scope>IDENTIFICATION</scope>
</reference>
<evidence type="ECO:0000313" key="10">
    <source>
        <dbReference type="Proteomes" id="UP000026962"/>
    </source>
</evidence>
<keyword evidence="10" id="KW-1185">Reference proteome</keyword>
<feature type="region of interest" description="Disordered" evidence="7">
    <location>
        <begin position="349"/>
        <end position="476"/>
    </location>
</feature>
<dbReference type="SUPFAM" id="SSF90229">
    <property type="entry name" value="CCCH zinc finger"/>
    <property type="match status" value="1"/>
</dbReference>
<dbReference type="InterPro" id="IPR041686">
    <property type="entry name" value="Znf-CCCH_3"/>
</dbReference>
<proteinExistence type="predicted"/>
<name>A0A0E0KZ43_ORYPU</name>
<dbReference type="PANTHER" id="PTHR15725:SF22">
    <property type="entry name" value="ZINC FINGER CCCH DOMAIN-CONTAINING PROTEIN 34"/>
    <property type="match status" value="1"/>
</dbReference>
<dbReference type="STRING" id="4537.A0A0E0KZ43"/>
<dbReference type="SMART" id="SM00356">
    <property type="entry name" value="ZnF_C3H1"/>
    <property type="match status" value="3"/>
</dbReference>
<feature type="region of interest" description="Disordered" evidence="7">
    <location>
        <begin position="204"/>
        <end position="226"/>
    </location>
</feature>
<dbReference type="AlphaFoldDB" id="A0A0E0KZ43"/>
<dbReference type="InterPro" id="IPR000571">
    <property type="entry name" value="Znf_CCCH"/>
</dbReference>
<protein>
    <recommendedName>
        <fullName evidence="8">C3H1-type domain-containing protein</fullName>
    </recommendedName>
</protein>
<feature type="domain" description="C3H1-type" evidence="8">
    <location>
        <begin position="93"/>
        <end position="119"/>
    </location>
</feature>
<evidence type="ECO:0000256" key="5">
    <source>
        <dbReference type="ARBA" id="ARBA00023125"/>
    </source>
</evidence>
<dbReference type="Pfam" id="PF14608">
    <property type="entry name" value="zf-CCCH_2"/>
    <property type="match status" value="1"/>
</dbReference>